<gene>
    <name evidence="1" type="ORF">K3G42_018480</name>
</gene>
<evidence type="ECO:0000313" key="2">
    <source>
        <dbReference type="Proteomes" id="UP000827872"/>
    </source>
</evidence>
<proteinExistence type="predicted"/>
<dbReference type="EMBL" id="CM037622">
    <property type="protein sequence ID" value="KAH8003435.1"/>
    <property type="molecule type" value="Genomic_DNA"/>
</dbReference>
<sequence>MTSPEHNAVAHQPNSATMRCRNYNENRVTTKGMMTPLAVEPWQAVDHIRNFLIERRWQRIPSQTMLTESASLTMESPPRLHFL</sequence>
<dbReference type="Proteomes" id="UP000827872">
    <property type="component" value="Linkage Group LG09"/>
</dbReference>
<keyword evidence="2" id="KW-1185">Reference proteome</keyword>
<evidence type="ECO:0000313" key="1">
    <source>
        <dbReference type="EMBL" id="KAH8003435.1"/>
    </source>
</evidence>
<protein>
    <submittedName>
        <fullName evidence="1">Uncharacterized protein</fullName>
    </submittedName>
</protein>
<comment type="caution">
    <text evidence="1">The sequence shown here is derived from an EMBL/GenBank/DDBJ whole genome shotgun (WGS) entry which is preliminary data.</text>
</comment>
<reference evidence="1" key="1">
    <citation type="submission" date="2021-08" db="EMBL/GenBank/DDBJ databases">
        <title>The first chromosome-level gecko genome reveals the dynamic sex chromosomes of Neotropical dwarf geckos (Sphaerodactylidae: Sphaerodactylus).</title>
        <authorList>
            <person name="Pinto B.J."/>
            <person name="Keating S.E."/>
            <person name="Gamble T."/>
        </authorList>
    </citation>
    <scope>NUCLEOTIDE SEQUENCE</scope>
    <source>
        <strain evidence="1">TG3544</strain>
    </source>
</reference>
<organism evidence="1 2">
    <name type="scientific">Sphaerodactylus townsendi</name>
    <dbReference type="NCBI Taxonomy" id="933632"/>
    <lineage>
        <taxon>Eukaryota</taxon>
        <taxon>Metazoa</taxon>
        <taxon>Chordata</taxon>
        <taxon>Craniata</taxon>
        <taxon>Vertebrata</taxon>
        <taxon>Euteleostomi</taxon>
        <taxon>Lepidosauria</taxon>
        <taxon>Squamata</taxon>
        <taxon>Bifurcata</taxon>
        <taxon>Gekkota</taxon>
        <taxon>Sphaerodactylidae</taxon>
        <taxon>Sphaerodactylus</taxon>
    </lineage>
</organism>
<accession>A0ACB8FDG7</accession>
<name>A0ACB8FDG7_9SAUR</name>